<evidence type="ECO:0000313" key="2">
    <source>
        <dbReference type="EMBL" id="KAF9497925.1"/>
    </source>
</evidence>
<name>A0A9P6A486_PLEER</name>
<feature type="compositionally biased region" description="Basic and acidic residues" evidence="1">
    <location>
        <begin position="109"/>
        <end position="120"/>
    </location>
</feature>
<evidence type="ECO:0000256" key="1">
    <source>
        <dbReference type="SAM" id="MobiDB-lite"/>
    </source>
</evidence>
<evidence type="ECO:0000313" key="3">
    <source>
        <dbReference type="Proteomes" id="UP000807025"/>
    </source>
</evidence>
<sequence>MQTSNTFALIGIDRYRSPRIEDLSCCLSDAKSYRNHLITSLHVPEENILCLTDEAATRDGILNALRSRFLQNDKIGPEDAMIFGFVGHGAQVEAPDGWIADDMMSESLHGEPSHAQRLMDSKNLASRS</sequence>
<dbReference type="Proteomes" id="UP000807025">
    <property type="component" value="Unassembled WGS sequence"/>
</dbReference>
<organism evidence="2 3">
    <name type="scientific">Pleurotus eryngii</name>
    <name type="common">Boletus of the steppes</name>
    <dbReference type="NCBI Taxonomy" id="5323"/>
    <lineage>
        <taxon>Eukaryota</taxon>
        <taxon>Fungi</taxon>
        <taxon>Dikarya</taxon>
        <taxon>Basidiomycota</taxon>
        <taxon>Agaricomycotina</taxon>
        <taxon>Agaricomycetes</taxon>
        <taxon>Agaricomycetidae</taxon>
        <taxon>Agaricales</taxon>
        <taxon>Pleurotineae</taxon>
        <taxon>Pleurotaceae</taxon>
        <taxon>Pleurotus</taxon>
    </lineage>
</organism>
<reference evidence="2" key="1">
    <citation type="submission" date="2020-11" db="EMBL/GenBank/DDBJ databases">
        <authorList>
            <consortium name="DOE Joint Genome Institute"/>
            <person name="Ahrendt S."/>
            <person name="Riley R."/>
            <person name="Andreopoulos W."/>
            <person name="Labutti K."/>
            <person name="Pangilinan J."/>
            <person name="Ruiz-Duenas F.J."/>
            <person name="Barrasa J.M."/>
            <person name="Sanchez-Garcia M."/>
            <person name="Camarero S."/>
            <person name="Miyauchi S."/>
            <person name="Serrano A."/>
            <person name="Linde D."/>
            <person name="Babiker R."/>
            <person name="Drula E."/>
            <person name="Ayuso-Fernandez I."/>
            <person name="Pacheco R."/>
            <person name="Padilla G."/>
            <person name="Ferreira P."/>
            <person name="Barriuso J."/>
            <person name="Kellner H."/>
            <person name="Castanera R."/>
            <person name="Alfaro M."/>
            <person name="Ramirez L."/>
            <person name="Pisabarro A.G."/>
            <person name="Kuo A."/>
            <person name="Tritt A."/>
            <person name="Lipzen A."/>
            <person name="He G."/>
            <person name="Yan M."/>
            <person name="Ng V."/>
            <person name="Cullen D."/>
            <person name="Martin F."/>
            <person name="Rosso M.-N."/>
            <person name="Henrissat B."/>
            <person name="Hibbett D."/>
            <person name="Martinez A.T."/>
            <person name="Grigoriev I.V."/>
        </authorList>
    </citation>
    <scope>NUCLEOTIDE SEQUENCE</scope>
    <source>
        <strain evidence="2">ATCC 90797</strain>
    </source>
</reference>
<dbReference type="EMBL" id="MU154540">
    <property type="protein sequence ID" value="KAF9497925.1"/>
    <property type="molecule type" value="Genomic_DNA"/>
</dbReference>
<comment type="caution">
    <text evidence="2">The sequence shown here is derived from an EMBL/GenBank/DDBJ whole genome shotgun (WGS) entry which is preliminary data.</text>
</comment>
<dbReference type="Gene3D" id="3.40.50.1460">
    <property type="match status" value="1"/>
</dbReference>
<proteinExistence type="predicted"/>
<dbReference type="AlphaFoldDB" id="A0A9P6A486"/>
<feature type="region of interest" description="Disordered" evidence="1">
    <location>
        <begin position="109"/>
        <end position="128"/>
    </location>
</feature>
<protein>
    <submittedName>
        <fullName evidence="2">Uncharacterized protein</fullName>
    </submittedName>
</protein>
<dbReference type="OrthoDB" id="3223806at2759"/>
<gene>
    <name evidence="2" type="ORF">BDN71DRAFT_511644</name>
</gene>
<keyword evidence="3" id="KW-1185">Reference proteome</keyword>
<accession>A0A9P6A486</accession>